<keyword evidence="2" id="KW-0472">Membrane</keyword>
<organism evidence="3 4">
    <name type="scientific">Adineta ricciae</name>
    <name type="common">Rotifer</name>
    <dbReference type="NCBI Taxonomy" id="249248"/>
    <lineage>
        <taxon>Eukaryota</taxon>
        <taxon>Metazoa</taxon>
        <taxon>Spiralia</taxon>
        <taxon>Gnathifera</taxon>
        <taxon>Rotifera</taxon>
        <taxon>Eurotatoria</taxon>
        <taxon>Bdelloidea</taxon>
        <taxon>Adinetida</taxon>
        <taxon>Adinetidae</taxon>
        <taxon>Adineta</taxon>
    </lineage>
</organism>
<feature type="region of interest" description="Disordered" evidence="1">
    <location>
        <begin position="171"/>
        <end position="199"/>
    </location>
</feature>
<evidence type="ECO:0000256" key="1">
    <source>
        <dbReference type="SAM" id="MobiDB-lite"/>
    </source>
</evidence>
<dbReference type="Proteomes" id="UP000663828">
    <property type="component" value="Unassembled WGS sequence"/>
</dbReference>
<keyword evidence="4" id="KW-1185">Reference proteome</keyword>
<proteinExistence type="predicted"/>
<feature type="compositionally biased region" description="Low complexity" evidence="1">
    <location>
        <begin position="181"/>
        <end position="199"/>
    </location>
</feature>
<dbReference type="EMBL" id="CAJNOR010001031">
    <property type="protein sequence ID" value="CAF1060408.1"/>
    <property type="molecule type" value="Genomic_DNA"/>
</dbReference>
<gene>
    <name evidence="3" type="ORF">XAT740_LOCUS16252</name>
</gene>
<evidence type="ECO:0000313" key="3">
    <source>
        <dbReference type="EMBL" id="CAF1060408.1"/>
    </source>
</evidence>
<sequence length="400" mass="44120">MLSASPPSNPWSDVTSSLKATSNGEVCKLPFQVGAYTWDLYFCYRRHCPTRFSKNSTCVEGQFAGIQLNQGDKASYQLKTESNGIDGINEQTLIYYYYMSYMIGKTIHVRKVEIGGASSVIDTVMNSPFNGWIRREVRYHAAHRGYEIHFDVEKTSSDFSFNDIGLDEISISEEDEPTTHPPTTTTETSTVTGASTTVEDSTTTDLLTTSLSFAYMSNSSMMTTEQATSITNTFEKSTTALIPTTIDITTSKTQSSTVSIGTTTTSSVSAMSTTENVETTSLATITSYTSSSMIITNSSKTTHSTITSTSDSTLSVISSTNFTISDDKNDVKPSSNTYIIVLSTVIPVVCIISIGIIIKFNRSLSYNSFKRKFRQLKNGKHSKSSSDDFEMNFVYDEHWF</sequence>
<accession>A0A814L5P0</accession>
<keyword evidence="2" id="KW-1133">Transmembrane helix</keyword>
<name>A0A814L5P0_ADIRI</name>
<feature type="transmembrane region" description="Helical" evidence="2">
    <location>
        <begin position="338"/>
        <end position="361"/>
    </location>
</feature>
<evidence type="ECO:0000313" key="4">
    <source>
        <dbReference type="Proteomes" id="UP000663828"/>
    </source>
</evidence>
<evidence type="ECO:0000256" key="2">
    <source>
        <dbReference type="SAM" id="Phobius"/>
    </source>
</evidence>
<dbReference type="AlphaFoldDB" id="A0A814L5P0"/>
<protein>
    <submittedName>
        <fullName evidence="3">Uncharacterized protein</fullName>
    </submittedName>
</protein>
<reference evidence="3" key="1">
    <citation type="submission" date="2021-02" db="EMBL/GenBank/DDBJ databases">
        <authorList>
            <person name="Nowell W R."/>
        </authorList>
    </citation>
    <scope>NUCLEOTIDE SEQUENCE</scope>
</reference>
<comment type="caution">
    <text evidence="3">The sequence shown here is derived from an EMBL/GenBank/DDBJ whole genome shotgun (WGS) entry which is preliminary data.</text>
</comment>
<keyword evidence="2" id="KW-0812">Transmembrane</keyword>